<gene>
    <name evidence="8" type="ORF">AB675_6625</name>
</gene>
<dbReference type="GeneID" id="28738809"/>
<reference evidence="8 9" key="1">
    <citation type="submission" date="2015-06" db="EMBL/GenBank/DDBJ databases">
        <title>Draft genome of the ant-associated black yeast Phialophora attae CBS 131958.</title>
        <authorList>
            <person name="Moreno L.F."/>
            <person name="Stielow B.J."/>
            <person name="de Hoog S."/>
            <person name="Vicente V.A."/>
            <person name="Weiss V.A."/>
            <person name="de Vries M."/>
            <person name="Cruz L.M."/>
            <person name="Souza E.M."/>
        </authorList>
    </citation>
    <scope>NUCLEOTIDE SEQUENCE [LARGE SCALE GENOMIC DNA]</scope>
    <source>
        <strain evidence="8 9">CBS 131958</strain>
    </source>
</reference>
<evidence type="ECO:0000256" key="3">
    <source>
        <dbReference type="ARBA" id="ARBA00022670"/>
    </source>
</evidence>
<feature type="signal peptide" evidence="7">
    <location>
        <begin position="1"/>
        <end position="20"/>
    </location>
</feature>
<dbReference type="InterPro" id="IPR033124">
    <property type="entry name" value="Ser_caboxypep_his_AS"/>
</dbReference>
<dbReference type="Pfam" id="PF00450">
    <property type="entry name" value="Peptidase_S10"/>
    <property type="match status" value="1"/>
</dbReference>
<dbReference type="Gene3D" id="3.40.50.1820">
    <property type="entry name" value="alpha/beta hydrolase"/>
    <property type="match status" value="1"/>
</dbReference>
<dbReference type="InterPro" id="IPR029058">
    <property type="entry name" value="AB_hydrolase_fold"/>
</dbReference>
<dbReference type="GO" id="GO:0004185">
    <property type="term" value="F:serine-type carboxypeptidase activity"/>
    <property type="evidence" value="ECO:0007669"/>
    <property type="project" value="UniProtKB-UniRule"/>
</dbReference>
<dbReference type="FunFam" id="3.40.50.1820:FF:000118">
    <property type="entry name" value="Carboxypeptidase"/>
    <property type="match status" value="1"/>
</dbReference>
<protein>
    <recommendedName>
        <fullName evidence="7">Carboxypeptidase</fullName>
        <ecNumber evidence="7">3.4.16.-</ecNumber>
    </recommendedName>
</protein>
<evidence type="ECO:0000313" key="8">
    <source>
        <dbReference type="EMBL" id="KPI44197.1"/>
    </source>
</evidence>
<dbReference type="PROSITE" id="PS00131">
    <property type="entry name" value="CARBOXYPEPT_SER_SER"/>
    <property type="match status" value="1"/>
</dbReference>
<evidence type="ECO:0000256" key="1">
    <source>
        <dbReference type="ARBA" id="ARBA00009431"/>
    </source>
</evidence>
<comment type="similarity">
    <text evidence="1 7">Belongs to the peptidase S10 family.</text>
</comment>
<proteinExistence type="inferred from homology"/>
<dbReference type="OrthoDB" id="443318at2759"/>
<dbReference type="PANTHER" id="PTHR11802:SF479">
    <property type="entry name" value="CARBOXYPEPTIDASE"/>
    <property type="match status" value="1"/>
</dbReference>
<dbReference type="PROSITE" id="PS00560">
    <property type="entry name" value="CARBOXYPEPT_SER_HIS"/>
    <property type="match status" value="1"/>
</dbReference>
<dbReference type="RefSeq" id="XP_018004160.1">
    <property type="nucleotide sequence ID" value="XM_018146929.1"/>
</dbReference>
<organism evidence="8 9">
    <name type="scientific">Cyphellophora attinorum</name>
    <dbReference type="NCBI Taxonomy" id="1664694"/>
    <lineage>
        <taxon>Eukaryota</taxon>
        <taxon>Fungi</taxon>
        <taxon>Dikarya</taxon>
        <taxon>Ascomycota</taxon>
        <taxon>Pezizomycotina</taxon>
        <taxon>Eurotiomycetes</taxon>
        <taxon>Chaetothyriomycetidae</taxon>
        <taxon>Chaetothyriales</taxon>
        <taxon>Cyphellophoraceae</taxon>
        <taxon>Cyphellophora</taxon>
    </lineage>
</organism>
<name>A0A0N1H9I9_9EURO</name>
<dbReference type="AlphaFoldDB" id="A0A0N1H9I9"/>
<sequence length="536" mass="59980">MRSSVASLLTVAVWPLLASAGKFRDRIDARNYRFEKFSQPAPVRKSFEERSESFKFMSNSTKPYAVESLPEVNFDIGELYSGSVPIDSNDTSRTLFFVFAPSLGDSVEEVTIWLNGGPGCSSLEGFFQENGPFTWQPGTLAPVQNPYTWANLTNMLWVDQPVGTGYTQGNATATSQYETAQDFIKFFKNWEDIFGIKNYKIYVTGESYAGRYVPYISAAMLDQNDTTYYNLSGALVYDPCIGDFNAIQEEYVAVPYLMEYNNILNLNDSFMQQMESLHQSCGYADYIDKYLTFPASGVQPPIYFNTSGSNASCDVFDMANNALLEVNPCFDIYEIVEMCPLLSDVLGFPTELVDNVYNQTYFNRSDVKSAMHAPSDSDWAECKGPVFLGGPEVDGYYTGGPQGEGDLAPDPIQHVLPQVIEATNRVLVGNGDFDMIIITNGTLLSIQNMTWNGKLGFDERPSTPINITLPDLQYAEVYDENGLNGTDGAQGVMGIQHYERGLMWVETYQSGHMQPEFQPRVAYRHLSWLLGRTEEI</sequence>
<keyword evidence="3 7" id="KW-0645">Protease</keyword>
<keyword evidence="6" id="KW-0325">Glycoprotein</keyword>
<evidence type="ECO:0000313" key="9">
    <source>
        <dbReference type="Proteomes" id="UP000038010"/>
    </source>
</evidence>
<dbReference type="STRING" id="1664694.A0A0N1H9I9"/>
<dbReference type="GO" id="GO:0006508">
    <property type="term" value="P:proteolysis"/>
    <property type="evidence" value="ECO:0007669"/>
    <property type="project" value="UniProtKB-KW"/>
</dbReference>
<dbReference type="InterPro" id="IPR018202">
    <property type="entry name" value="Ser_caboxypep_ser_AS"/>
</dbReference>
<comment type="caution">
    <text evidence="8">The sequence shown here is derived from an EMBL/GenBank/DDBJ whole genome shotgun (WGS) entry which is preliminary data.</text>
</comment>
<keyword evidence="2 7" id="KW-0121">Carboxypeptidase</keyword>
<keyword evidence="5 7" id="KW-0378">Hydrolase</keyword>
<accession>A0A0N1H9I9</accession>
<feature type="chain" id="PRO_5005732952" description="Carboxypeptidase" evidence="7">
    <location>
        <begin position="21"/>
        <end position="536"/>
    </location>
</feature>
<dbReference type="EC" id="3.4.16.-" evidence="7"/>
<evidence type="ECO:0000256" key="4">
    <source>
        <dbReference type="ARBA" id="ARBA00022729"/>
    </source>
</evidence>
<keyword evidence="4 7" id="KW-0732">Signal</keyword>
<evidence type="ECO:0000256" key="6">
    <source>
        <dbReference type="ARBA" id="ARBA00023180"/>
    </source>
</evidence>
<evidence type="ECO:0000256" key="5">
    <source>
        <dbReference type="ARBA" id="ARBA00022801"/>
    </source>
</evidence>
<dbReference type="InterPro" id="IPR001563">
    <property type="entry name" value="Peptidase_S10"/>
</dbReference>
<dbReference type="Proteomes" id="UP000038010">
    <property type="component" value="Unassembled WGS sequence"/>
</dbReference>
<dbReference type="PRINTS" id="PR00724">
    <property type="entry name" value="CRBOXYPTASEC"/>
</dbReference>
<dbReference type="PANTHER" id="PTHR11802">
    <property type="entry name" value="SERINE PROTEASE FAMILY S10 SERINE CARBOXYPEPTIDASE"/>
    <property type="match status" value="1"/>
</dbReference>
<dbReference type="VEuPathDB" id="FungiDB:AB675_6625"/>
<dbReference type="EMBL" id="LFJN01000004">
    <property type="protein sequence ID" value="KPI44197.1"/>
    <property type="molecule type" value="Genomic_DNA"/>
</dbReference>
<dbReference type="SUPFAM" id="SSF53474">
    <property type="entry name" value="alpha/beta-Hydrolases"/>
    <property type="match status" value="1"/>
</dbReference>
<evidence type="ECO:0000256" key="7">
    <source>
        <dbReference type="RuleBase" id="RU361156"/>
    </source>
</evidence>
<keyword evidence="9" id="KW-1185">Reference proteome</keyword>
<evidence type="ECO:0000256" key="2">
    <source>
        <dbReference type="ARBA" id="ARBA00022645"/>
    </source>
</evidence>